<comment type="caution">
    <text evidence="5">The sequence shown here is derived from an EMBL/GenBank/DDBJ whole genome shotgun (WGS) entry which is preliminary data.</text>
</comment>
<dbReference type="Proteomes" id="UP000194003">
    <property type="component" value="Unassembled WGS sequence"/>
</dbReference>
<dbReference type="STRING" id="1434232.MAIT1_03293"/>
<evidence type="ECO:0000259" key="4">
    <source>
        <dbReference type="PROSITE" id="PS50111"/>
    </source>
</evidence>
<dbReference type="PROSITE" id="PS50111">
    <property type="entry name" value="CHEMOTAXIS_TRANSDUC_2"/>
    <property type="match status" value="1"/>
</dbReference>
<dbReference type="GO" id="GO:0007165">
    <property type="term" value="P:signal transduction"/>
    <property type="evidence" value="ECO:0007669"/>
    <property type="project" value="UniProtKB-KW"/>
</dbReference>
<keyword evidence="1 2" id="KW-0807">Transducer</keyword>
<dbReference type="Gene3D" id="1.10.287.950">
    <property type="entry name" value="Methyl-accepting chemotaxis protein"/>
    <property type="match status" value="1"/>
</dbReference>
<keyword evidence="3" id="KW-1133">Transmembrane helix</keyword>
<evidence type="ECO:0000313" key="6">
    <source>
        <dbReference type="Proteomes" id="UP000194003"/>
    </source>
</evidence>
<feature type="domain" description="Methyl-accepting transducer" evidence="4">
    <location>
        <begin position="213"/>
        <end position="449"/>
    </location>
</feature>
<dbReference type="PANTHER" id="PTHR32089:SF112">
    <property type="entry name" value="LYSOZYME-LIKE PROTEIN-RELATED"/>
    <property type="match status" value="1"/>
</dbReference>
<keyword evidence="3" id="KW-0472">Membrane</keyword>
<gene>
    <name evidence="5" type="ORF">MAIT1_03293</name>
</gene>
<dbReference type="InterPro" id="IPR004089">
    <property type="entry name" value="MCPsignal_dom"/>
</dbReference>
<reference evidence="5 6" key="1">
    <citation type="journal article" date="2016" name="BMC Genomics">
        <title>Combined genomic and structural analyses of a cultured magnetotactic bacterium reveals its niche adaptation to a dynamic environment.</title>
        <authorList>
            <person name="Araujo A.C."/>
            <person name="Morillo V."/>
            <person name="Cypriano J."/>
            <person name="Teixeira L.C."/>
            <person name="Leao P."/>
            <person name="Lyra S."/>
            <person name="Almeida L.G."/>
            <person name="Bazylinski D.A."/>
            <person name="Vasconcellos A.T."/>
            <person name="Abreu F."/>
            <person name="Lins U."/>
        </authorList>
    </citation>
    <scope>NUCLEOTIDE SEQUENCE [LARGE SCALE GENOMIC DNA]</scope>
    <source>
        <strain evidence="5 6">IT-1</strain>
    </source>
</reference>
<name>A0A1Y2K650_9PROT</name>
<dbReference type="RefSeq" id="WP_198947825.1">
    <property type="nucleotide sequence ID" value="NZ_LVJN01000018.1"/>
</dbReference>
<dbReference type="SUPFAM" id="SSF58104">
    <property type="entry name" value="Methyl-accepting chemotaxis protein (MCP) signaling domain"/>
    <property type="match status" value="1"/>
</dbReference>
<proteinExistence type="predicted"/>
<dbReference type="SMART" id="SM00283">
    <property type="entry name" value="MA"/>
    <property type="match status" value="1"/>
</dbReference>
<evidence type="ECO:0000256" key="1">
    <source>
        <dbReference type="ARBA" id="ARBA00023224"/>
    </source>
</evidence>
<feature type="transmembrane region" description="Helical" evidence="3">
    <location>
        <begin position="183"/>
        <end position="203"/>
    </location>
</feature>
<accession>A0A1Y2K650</accession>
<evidence type="ECO:0000256" key="2">
    <source>
        <dbReference type="PROSITE-ProRule" id="PRU00284"/>
    </source>
</evidence>
<dbReference type="EMBL" id="LVJN01000018">
    <property type="protein sequence ID" value="OSM05141.1"/>
    <property type="molecule type" value="Genomic_DNA"/>
</dbReference>
<keyword evidence="6" id="KW-1185">Reference proteome</keyword>
<sequence length="480" mass="52684">MKQKVTMRLRNGIGLIQLLLLGLGIYTVAASWSLSQSAIKLYEHPFTVNTAVLRIERNIHHIASILQMAEMEDDITRIDAHVQEIDALDRQMSADFIKINERFLGKKEDVRAAIALLEQWRPMREEILRKLKSGEHKTVRMELSSGAEFNHRKNVLVALDKFSDFAMNKAQTFYQESTNTRNLALVINIALVVGIVLISWLFLRGITTRLTTAVSALTSSSTEIAATISQQERIAAQQTSSVNETNTTMEELGASARQSSEQAESAAINNQRALDMANEGSLRVGEMLDGMQSTKQKVEDIARQILSLSEQTSQISDITSTVTDFANETKMLAMNAAVEAVRAGEHGKGFSVLSVEIRKLAEESKRSAERINMLVQEIQKATNTTVMVTEEGTKTVNEGMRLAQNTSDTFNGLADAVSGASESSQQISMNVRQQAVAIKQVVEAMKLINTGSKESSSGISQVKNGVQTLNGAAQDLSAMM</sequence>
<dbReference type="PANTHER" id="PTHR32089">
    <property type="entry name" value="METHYL-ACCEPTING CHEMOTAXIS PROTEIN MCPB"/>
    <property type="match status" value="1"/>
</dbReference>
<dbReference type="AlphaFoldDB" id="A0A1Y2K650"/>
<protein>
    <submittedName>
        <fullName evidence="5">Putative methyl-accepting chemotaxis sensory transducer</fullName>
    </submittedName>
</protein>
<keyword evidence="3" id="KW-0812">Transmembrane</keyword>
<dbReference type="Pfam" id="PF00015">
    <property type="entry name" value="MCPsignal"/>
    <property type="match status" value="1"/>
</dbReference>
<evidence type="ECO:0000313" key="5">
    <source>
        <dbReference type="EMBL" id="OSM05141.1"/>
    </source>
</evidence>
<dbReference type="GO" id="GO:0016020">
    <property type="term" value="C:membrane"/>
    <property type="evidence" value="ECO:0007669"/>
    <property type="project" value="InterPro"/>
</dbReference>
<organism evidence="5 6">
    <name type="scientific">Magnetofaba australis IT-1</name>
    <dbReference type="NCBI Taxonomy" id="1434232"/>
    <lineage>
        <taxon>Bacteria</taxon>
        <taxon>Pseudomonadati</taxon>
        <taxon>Pseudomonadota</taxon>
        <taxon>Magnetococcia</taxon>
        <taxon>Magnetococcales</taxon>
        <taxon>Magnetococcaceae</taxon>
        <taxon>Magnetofaba</taxon>
    </lineage>
</organism>
<evidence type="ECO:0000256" key="3">
    <source>
        <dbReference type="SAM" id="Phobius"/>
    </source>
</evidence>